<dbReference type="Proteomes" id="UP000266673">
    <property type="component" value="Unassembled WGS sequence"/>
</dbReference>
<protein>
    <submittedName>
        <fullName evidence="1">Uncharacterized protein</fullName>
    </submittedName>
</protein>
<organism evidence="1 2">
    <name type="scientific">Gigaspora rosea</name>
    <dbReference type="NCBI Taxonomy" id="44941"/>
    <lineage>
        <taxon>Eukaryota</taxon>
        <taxon>Fungi</taxon>
        <taxon>Fungi incertae sedis</taxon>
        <taxon>Mucoromycota</taxon>
        <taxon>Glomeromycotina</taxon>
        <taxon>Glomeromycetes</taxon>
        <taxon>Diversisporales</taxon>
        <taxon>Gigasporaceae</taxon>
        <taxon>Gigaspora</taxon>
    </lineage>
</organism>
<evidence type="ECO:0000313" key="1">
    <source>
        <dbReference type="EMBL" id="RIB21229.1"/>
    </source>
</evidence>
<comment type="caution">
    <text evidence="1">The sequence shown here is derived from an EMBL/GenBank/DDBJ whole genome shotgun (WGS) entry which is preliminary data.</text>
</comment>
<proteinExistence type="predicted"/>
<name>A0A397VJP3_9GLOM</name>
<keyword evidence="2" id="KW-1185">Reference proteome</keyword>
<accession>A0A397VJP3</accession>
<reference evidence="1 2" key="1">
    <citation type="submission" date="2018-06" db="EMBL/GenBank/DDBJ databases">
        <title>Comparative genomics reveals the genomic features of Rhizophagus irregularis, R. cerebriforme, R. diaphanum and Gigaspora rosea, and their symbiotic lifestyle signature.</title>
        <authorList>
            <person name="Morin E."/>
            <person name="San Clemente H."/>
            <person name="Chen E.C.H."/>
            <person name="De La Providencia I."/>
            <person name="Hainaut M."/>
            <person name="Kuo A."/>
            <person name="Kohler A."/>
            <person name="Murat C."/>
            <person name="Tang N."/>
            <person name="Roy S."/>
            <person name="Loubradou J."/>
            <person name="Henrissat B."/>
            <person name="Grigoriev I.V."/>
            <person name="Corradi N."/>
            <person name="Roux C."/>
            <person name="Martin F.M."/>
        </authorList>
    </citation>
    <scope>NUCLEOTIDE SEQUENCE [LARGE SCALE GENOMIC DNA]</scope>
    <source>
        <strain evidence="1 2">DAOM 194757</strain>
    </source>
</reference>
<dbReference type="EMBL" id="QKWP01000371">
    <property type="protein sequence ID" value="RIB21229.1"/>
    <property type="molecule type" value="Genomic_DNA"/>
</dbReference>
<sequence length="177" mass="20454">MSSQDINIAEQTVCEKDKRKSNIRRKQEAETEIATAVTDEIIMLKNLLEYSKAVDDQNSKFVLTPKNLAMTSSEMEKVNNTEKETVPIQITSMDIDGTEPSQYTDPEMIEEIDNMVDLTSEFMKGKEENIVELEKEVRTYSQQNSSTWAINFSVPSQEIKELYRHTKKSLTRYLTLR</sequence>
<evidence type="ECO:0000313" key="2">
    <source>
        <dbReference type="Proteomes" id="UP000266673"/>
    </source>
</evidence>
<gene>
    <name evidence="1" type="ORF">C2G38_2300948</name>
</gene>
<dbReference type="AlphaFoldDB" id="A0A397VJP3"/>